<dbReference type="InterPro" id="IPR004638">
    <property type="entry name" value="EmrB-like"/>
</dbReference>
<evidence type="ECO:0000256" key="3">
    <source>
        <dbReference type="ARBA" id="ARBA00022475"/>
    </source>
</evidence>
<dbReference type="InterPro" id="IPR020846">
    <property type="entry name" value="MFS_dom"/>
</dbReference>
<dbReference type="PANTHER" id="PTHR42718:SF46">
    <property type="entry name" value="BLR6921 PROTEIN"/>
    <property type="match status" value="1"/>
</dbReference>
<evidence type="ECO:0000256" key="4">
    <source>
        <dbReference type="ARBA" id="ARBA00022692"/>
    </source>
</evidence>
<dbReference type="PRINTS" id="PR01036">
    <property type="entry name" value="TCRTETB"/>
</dbReference>
<dbReference type="NCBIfam" id="TIGR00711">
    <property type="entry name" value="efflux_EmrB"/>
    <property type="match status" value="1"/>
</dbReference>
<sequence>MDAKWQKAGGLVALCLIMFVVTLDTTITNIALPDITRSFSTTLDTSNWISTVYVLILSVLMIPMAKITDQLGRKRLMVIGLILFGIGSLACGLAKSIGMLIAMRTVQGLSGAIVTPIIVPLSVDLFGRAKANQIVGVIGAAAAVAAAAGPPIGGLLIHLWSWHEIFFVNVPIVLLTLGLVAICFHESYDTTISKSIDYIGIVLLSSGLFFVTFVLLKGYDYGWQSLRITMMSGSAVVLLGLFVILDLRRQEPLIEFRLFRDLTFLSSTLIYFTCGFAVVISSVVFNFFLENVRNFGPLHAGYIIMFSSLTVVISLPVGSQLGQKLDYRWSNVTGVLLMTIGGLLLTQLTYQVTGFTMMVNMAIIGLGFGFASLSLVSAVQYIPVEKAGIASGMINAARQLGTCLGIAMLVGVLNHNVANAKTAIKASAYQNVRESQVSPNVRTALDKVIHHDTAANHAKATLAAKSLSNVPKPIRTSELSQLYVGASKLSQANEKMTGSLKKLREDTERLPAFSQAAVPIIKGSQILTAKQKELKQGISLVAQAATIKQVQNKIVTKKHSELTKAFTKTFWVAFICLALMCPVAFWTDRPNNK</sequence>
<feature type="transmembrane region" description="Helical" evidence="7">
    <location>
        <begin position="108"/>
        <end position="127"/>
    </location>
</feature>
<dbReference type="Gene3D" id="1.20.1720.10">
    <property type="entry name" value="Multidrug resistance protein D"/>
    <property type="match status" value="1"/>
</dbReference>
<feature type="transmembrane region" description="Helical" evidence="7">
    <location>
        <begin position="165"/>
        <end position="184"/>
    </location>
</feature>
<dbReference type="Gene3D" id="1.20.1250.20">
    <property type="entry name" value="MFS general substrate transporter like domains"/>
    <property type="match status" value="1"/>
</dbReference>
<feature type="transmembrane region" description="Helical" evidence="7">
    <location>
        <begin position="77"/>
        <end position="102"/>
    </location>
</feature>
<evidence type="ECO:0000313" key="10">
    <source>
        <dbReference type="Proteomes" id="UP000051439"/>
    </source>
</evidence>
<protein>
    <recommendedName>
        <fullName evidence="8">Major facilitator superfamily (MFS) profile domain-containing protein</fullName>
    </recommendedName>
</protein>
<feature type="transmembrane region" description="Helical" evidence="7">
    <location>
        <begin position="569"/>
        <end position="587"/>
    </location>
</feature>
<feature type="transmembrane region" description="Helical" evidence="7">
    <location>
        <begin position="196"/>
        <end position="216"/>
    </location>
</feature>
<keyword evidence="3" id="KW-1003">Cell membrane</keyword>
<organism evidence="9 10">
    <name type="scientific">Lentilactobacillus kisonensis DSM 19906 = JCM 15041</name>
    <dbReference type="NCBI Taxonomy" id="1423766"/>
    <lineage>
        <taxon>Bacteria</taxon>
        <taxon>Bacillati</taxon>
        <taxon>Bacillota</taxon>
        <taxon>Bacilli</taxon>
        <taxon>Lactobacillales</taxon>
        <taxon>Lactobacillaceae</taxon>
        <taxon>Lentilactobacillus</taxon>
    </lineage>
</organism>
<keyword evidence="4 7" id="KW-0812">Transmembrane</keyword>
<feature type="transmembrane region" description="Helical" evidence="7">
    <location>
        <begin position="134"/>
        <end position="159"/>
    </location>
</feature>
<feature type="transmembrane region" description="Helical" evidence="7">
    <location>
        <begin position="228"/>
        <end position="247"/>
    </location>
</feature>
<dbReference type="SUPFAM" id="SSF103473">
    <property type="entry name" value="MFS general substrate transporter"/>
    <property type="match status" value="1"/>
</dbReference>
<feature type="transmembrane region" description="Helical" evidence="7">
    <location>
        <begin position="329"/>
        <end position="350"/>
    </location>
</feature>
<dbReference type="GO" id="GO:0022857">
    <property type="term" value="F:transmembrane transporter activity"/>
    <property type="evidence" value="ECO:0007669"/>
    <property type="project" value="InterPro"/>
</dbReference>
<reference evidence="9 10" key="1">
    <citation type="journal article" date="2015" name="Genome Announc.">
        <title>Expanding the biotechnology potential of lactobacilli through comparative genomics of 213 strains and associated genera.</title>
        <authorList>
            <person name="Sun Z."/>
            <person name="Harris H.M."/>
            <person name="McCann A."/>
            <person name="Guo C."/>
            <person name="Argimon S."/>
            <person name="Zhang W."/>
            <person name="Yang X."/>
            <person name="Jeffery I.B."/>
            <person name="Cooney J.C."/>
            <person name="Kagawa T.F."/>
            <person name="Liu W."/>
            <person name="Song Y."/>
            <person name="Salvetti E."/>
            <person name="Wrobel A."/>
            <person name="Rasinkangas P."/>
            <person name="Parkhill J."/>
            <person name="Rea M.C."/>
            <person name="O'Sullivan O."/>
            <person name="Ritari J."/>
            <person name="Douillard F.P."/>
            <person name="Paul Ross R."/>
            <person name="Yang R."/>
            <person name="Briner A.E."/>
            <person name="Felis G.E."/>
            <person name="de Vos W.M."/>
            <person name="Barrangou R."/>
            <person name="Klaenhammer T.R."/>
            <person name="Caufield P.W."/>
            <person name="Cui Y."/>
            <person name="Zhang H."/>
            <person name="O'Toole P.W."/>
        </authorList>
    </citation>
    <scope>NUCLEOTIDE SEQUENCE [LARGE SCALE GENOMIC DNA]</scope>
    <source>
        <strain evidence="9 10">DSM 19906</strain>
    </source>
</reference>
<dbReference type="Proteomes" id="UP000051439">
    <property type="component" value="Unassembled WGS sequence"/>
</dbReference>
<gene>
    <name evidence="9" type="ORF">FC98_GL001167</name>
</gene>
<evidence type="ECO:0000256" key="6">
    <source>
        <dbReference type="ARBA" id="ARBA00023136"/>
    </source>
</evidence>
<evidence type="ECO:0000313" key="9">
    <source>
        <dbReference type="EMBL" id="KRL23128.1"/>
    </source>
</evidence>
<keyword evidence="2" id="KW-0813">Transport</keyword>
<dbReference type="InterPro" id="IPR036259">
    <property type="entry name" value="MFS_trans_sf"/>
</dbReference>
<keyword evidence="10" id="KW-1185">Reference proteome</keyword>
<proteinExistence type="predicted"/>
<keyword evidence="6 7" id="KW-0472">Membrane</keyword>
<dbReference type="CDD" id="cd17321">
    <property type="entry name" value="MFS_MMR_MDR_like"/>
    <property type="match status" value="1"/>
</dbReference>
<dbReference type="PATRIC" id="fig|1423766.4.peg.1204"/>
<feature type="domain" description="Major facilitator superfamily (MFS) profile" evidence="8">
    <location>
        <begin position="10"/>
        <end position="438"/>
    </location>
</feature>
<dbReference type="AlphaFoldDB" id="A0A0R1P3N6"/>
<dbReference type="RefSeq" id="WP_056949139.1">
    <property type="nucleotide sequence ID" value="NZ_AZEB01000002.1"/>
</dbReference>
<keyword evidence="5 7" id="KW-1133">Transmembrane helix</keyword>
<dbReference type="GO" id="GO:0005886">
    <property type="term" value="C:plasma membrane"/>
    <property type="evidence" value="ECO:0007669"/>
    <property type="project" value="UniProtKB-SubCell"/>
</dbReference>
<comment type="subcellular location">
    <subcellularLocation>
        <location evidence="1">Cell membrane</location>
        <topology evidence="1">Multi-pass membrane protein</topology>
    </subcellularLocation>
</comment>
<evidence type="ECO:0000256" key="2">
    <source>
        <dbReference type="ARBA" id="ARBA00022448"/>
    </source>
</evidence>
<feature type="transmembrane region" description="Helical" evidence="7">
    <location>
        <begin position="268"/>
        <end position="288"/>
    </location>
</feature>
<evidence type="ECO:0000259" key="8">
    <source>
        <dbReference type="PROSITE" id="PS50850"/>
    </source>
</evidence>
<comment type="caution">
    <text evidence="9">The sequence shown here is derived from an EMBL/GenBank/DDBJ whole genome shotgun (WGS) entry which is preliminary data.</text>
</comment>
<name>A0A0R1P3N6_9LACO</name>
<dbReference type="PANTHER" id="PTHR42718">
    <property type="entry name" value="MAJOR FACILITATOR SUPERFAMILY MULTIDRUG TRANSPORTER MFSC"/>
    <property type="match status" value="1"/>
</dbReference>
<dbReference type="Pfam" id="PF07690">
    <property type="entry name" value="MFS_1"/>
    <property type="match status" value="1"/>
</dbReference>
<accession>A0A0R1P3N6</accession>
<dbReference type="PROSITE" id="PS50850">
    <property type="entry name" value="MFS"/>
    <property type="match status" value="1"/>
</dbReference>
<feature type="transmembrane region" description="Helical" evidence="7">
    <location>
        <begin position="47"/>
        <end position="65"/>
    </location>
</feature>
<feature type="transmembrane region" description="Helical" evidence="7">
    <location>
        <begin position="362"/>
        <end position="384"/>
    </location>
</feature>
<evidence type="ECO:0000256" key="5">
    <source>
        <dbReference type="ARBA" id="ARBA00022989"/>
    </source>
</evidence>
<dbReference type="InterPro" id="IPR011701">
    <property type="entry name" value="MFS"/>
</dbReference>
<evidence type="ECO:0000256" key="1">
    <source>
        <dbReference type="ARBA" id="ARBA00004651"/>
    </source>
</evidence>
<evidence type="ECO:0000256" key="7">
    <source>
        <dbReference type="SAM" id="Phobius"/>
    </source>
</evidence>
<feature type="transmembrane region" description="Helical" evidence="7">
    <location>
        <begin position="300"/>
        <end position="317"/>
    </location>
</feature>
<dbReference type="EMBL" id="AZEB01000002">
    <property type="protein sequence ID" value="KRL23128.1"/>
    <property type="molecule type" value="Genomic_DNA"/>
</dbReference>